<evidence type="ECO:0000256" key="1">
    <source>
        <dbReference type="SAM" id="MobiDB-lite"/>
    </source>
</evidence>
<dbReference type="Proteomes" id="UP000065495">
    <property type="component" value="Chromosome 5"/>
</dbReference>
<dbReference type="GeneID" id="34716640"/>
<dbReference type="RefSeq" id="XP_022676497.1">
    <property type="nucleotide sequence ID" value="XM_022819988.1"/>
</dbReference>
<dbReference type="KEGG" id="kmx:KLMA_50023"/>
<evidence type="ECO:0000313" key="2">
    <source>
        <dbReference type="EMBL" id="BAO40677.1"/>
    </source>
</evidence>
<dbReference type="OrthoDB" id="4066074at2759"/>
<dbReference type="EMBL" id="AP012217">
    <property type="protein sequence ID" value="BAO40677.1"/>
    <property type="molecule type" value="Genomic_DNA"/>
</dbReference>
<feature type="region of interest" description="Disordered" evidence="1">
    <location>
        <begin position="114"/>
        <end position="134"/>
    </location>
</feature>
<proteinExistence type="predicted"/>
<name>W0TAK6_KLUMD</name>
<reference evidence="2 3" key="1">
    <citation type="journal article" date="2015" name="Biotechnol. Biofuels">
        <title>Genetic basis of the highly efficient yeast Kluyveromyces marxianus: complete genome sequence and transcriptome analyses.</title>
        <authorList>
            <person name="Lertwattanasakul N."/>
            <person name="Kosaka T."/>
            <person name="Hosoyama A."/>
            <person name="Suzuki Y."/>
            <person name="Rodrussamee N."/>
            <person name="Matsutani M."/>
            <person name="Murata M."/>
            <person name="Fujimoto N."/>
            <person name="Suprayogi"/>
            <person name="Tsuchikane K."/>
            <person name="Limtong S."/>
            <person name="Fujita N."/>
            <person name="Yamada M."/>
        </authorList>
    </citation>
    <scope>NUCLEOTIDE SEQUENCE [LARGE SCALE GENOMIC DNA]</scope>
    <source>
        <strain evidence="3">DMKU3-1042 / BCC 29191 / NBRC 104275</strain>
    </source>
</reference>
<sequence length="134" mass="14651">MSHSLIVSNVPVHLNNATLQKYLREKGVEGDIVAFPDEYHHINDDAKTKTLQLFTKSAEMKVNAASIFQDVDCLHQLDELAAEDNKKGGDHGYALGSSGQVHDAVTKNQFIVENSNDLPPAGAHSARRISVTMI</sequence>
<organism evidence="2 3">
    <name type="scientific">Kluyveromyces marxianus (strain DMKU3-1042 / BCC 29191 / NBRC 104275)</name>
    <name type="common">Yeast</name>
    <name type="synonym">Candida kefyr</name>
    <dbReference type="NCBI Taxonomy" id="1003335"/>
    <lineage>
        <taxon>Eukaryota</taxon>
        <taxon>Fungi</taxon>
        <taxon>Dikarya</taxon>
        <taxon>Ascomycota</taxon>
        <taxon>Saccharomycotina</taxon>
        <taxon>Saccharomycetes</taxon>
        <taxon>Saccharomycetales</taxon>
        <taxon>Saccharomycetaceae</taxon>
        <taxon>Kluyveromyces</taxon>
    </lineage>
</organism>
<gene>
    <name evidence="2" type="ORF">KLMA_50023</name>
</gene>
<dbReference type="VEuPathDB" id="FungiDB:KLMA_50023"/>
<protein>
    <submittedName>
        <fullName evidence="2">Uncharacterized protein</fullName>
    </submittedName>
</protein>
<accession>W0TAK6</accession>
<evidence type="ECO:0000313" key="3">
    <source>
        <dbReference type="Proteomes" id="UP000065495"/>
    </source>
</evidence>
<dbReference type="AlphaFoldDB" id="W0TAK6"/>